<reference evidence="3 4" key="1">
    <citation type="submission" date="2016-03" db="EMBL/GenBank/DDBJ databases">
        <title>Whole genome sequencing of Grifola frondosa 9006-11.</title>
        <authorList>
            <person name="Min B."/>
            <person name="Park H."/>
            <person name="Kim J.-G."/>
            <person name="Cho H."/>
            <person name="Oh Y.-L."/>
            <person name="Kong W.-S."/>
            <person name="Choi I.-G."/>
        </authorList>
    </citation>
    <scope>NUCLEOTIDE SEQUENCE [LARGE SCALE GENOMIC DNA]</scope>
    <source>
        <strain evidence="3 4">9006-11</strain>
    </source>
</reference>
<dbReference type="PANTHER" id="PTHR38248">
    <property type="entry name" value="FUNK1 6"/>
    <property type="match status" value="1"/>
</dbReference>
<feature type="compositionally biased region" description="Basic and acidic residues" evidence="1">
    <location>
        <begin position="756"/>
        <end position="769"/>
    </location>
</feature>
<organism evidence="3 4">
    <name type="scientific">Grifola frondosa</name>
    <name type="common">Maitake</name>
    <name type="synonym">Polyporus frondosus</name>
    <dbReference type="NCBI Taxonomy" id="5627"/>
    <lineage>
        <taxon>Eukaryota</taxon>
        <taxon>Fungi</taxon>
        <taxon>Dikarya</taxon>
        <taxon>Basidiomycota</taxon>
        <taxon>Agaricomycotina</taxon>
        <taxon>Agaricomycetes</taxon>
        <taxon>Polyporales</taxon>
        <taxon>Grifolaceae</taxon>
        <taxon>Grifola</taxon>
    </lineage>
</organism>
<gene>
    <name evidence="3" type="ORF">A0H81_06298</name>
</gene>
<dbReference type="PANTHER" id="PTHR38248:SF2">
    <property type="entry name" value="FUNK1 11"/>
    <property type="match status" value="1"/>
</dbReference>
<dbReference type="InterPro" id="IPR040976">
    <property type="entry name" value="Pkinase_fungal"/>
</dbReference>
<accession>A0A1C7MBH8</accession>
<dbReference type="OrthoDB" id="5584477at2759"/>
<feature type="domain" description="Fungal-type protein kinase" evidence="2">
    <location>
        <begin position="386"/>
        <end position="580"/>
    </location>
</feature>
<feature type="region of interest" description="Disordered" evidence="1">
    <location>
        <begin position="1"/>
        <end position="24"/>
    </location>
</feature>
<dbReference type="EMBL" id="LUGG01000006">
    <property type="protein sequence ID" value="OBZ74250.1"/>
    <property type="molecule type" value="Genomic_DNA"/>
</dbReference>
<name>A0A1C7MBH8_GRIFR</name>
<feature type="region of interest" description="Disordered" evidence="1">
    <location>
        <begin position="428"/>
        <end position="447"/>
    </location>
</feature>
<dbReference type="Pfam" id="PF17667">
    <property type="entry name" value="Pkinase_fungal"/>
    <property type="match status" value="2"/>
</dbReference>
<feature type="domain" description="Fungal-type protein kinase" evidence="2">
    <location>
        <begin position="162"/>
        <end position="348"/>
    </location>
</feature>
<feature type="region of interest" description="Disordered" evidence="1">
    <location>
        <begin position="756"/>
        <end position="787"/>
    </location>
</feature>
<evidence type="ECO:0000313" key="4">
    <source>
        <dbReference type="Proteomes" id="UP000092993"/>
    </source>
</evidence>
<dbReference type="Proteomes" id="UP000092993">
    <property type="component" value="Unassembled WGS sequence"/>
</dbReference>
<evidence type="ECO:0000259" key="2">
    <source>
        <dbReference type="Pfam" id="PF17667"/>
    </source>
</evidence>
<evidence type="ECO:0000256" key="1">
    <source>
        <dbReference type="SAM" id="MobiDB-lite"/>
    </source>
</evidence>
<keyword evidence="4" id="KW-1185">Reference proteome</keyword>
<dbReference type="AlphaFoldDB" id="A0A1C7MBH8"/>
<sequence>MDSSDELDAELPAPQIRAGSPARTPGMATFARSVATTLGSETKSGVQRKLLAYDMSGKWAKINIRLFLNSMPVKSPRSFKQPDYTNVFNLIPEEEGPEVDLYPKFCDAVMKHKICPGYKFIPCDTKYDMDDKGKNKFKKKGNGDDAFNDSEQGPFEVESSHAAQVRGQLISYAEMAMNRQHRTHLYSVFVMHKFARLIRWDRAGAVVSEKFDYRENPEILGEFFWRFSHMTDEAQGYDPTAQLLNPRMKLFRLMDTMAEKALPEPFDYIRQQFKDSLKEDSLKEDADKVDWPRYKLAVEDKEKGTRYFLVGRCHGQSPDLVGRATRTYVAIDVETETFVHLKDQWRYAFDVPAEGEAQGNVAPRDEDVQEGEDDGYPLRPGELHLEGDILSHLNKTGVRNIPTMLWHGDVGGQVTVTRDVWRRMPERLRKASSSKDSAGDKRHPPSTLMHYGMVEKEVGRPLNEFKTSRNLVKLIYDCMTAHEDAVMLARVMHRDVSAGNMLMYPVEVEIERDITQYVWTGLLNDWELSKPIAKPGTAELARRDGRTGTWQFMSSAVLDNKSRRPIIADELESFFYVLVYYGVRYLKHNSKDVASFMLAFFDSYSFSDGEYSCGSTKRSAIHHGELKWPDGRDVFFTGEGSHPHPLNDLIVTMLPWFQGRYYVMDHEKELHQPSSSSTTMQVPAAGRSSDKRIDEYAYLRKRSIPKDKGGSKVKGFESLQEPLLAARRAAAANLDGHGAMCELLLTAITDADWPQDDKFGDQLPKEYNSKRTRGSNDEDAATTGEKHRLEDVLATDHLRKRPNTRSRLLSSRFETARRCHASHQRSVHLRCLLDYCVY</sequence>
<comment type="caution">
    <text evidence="3">The sequence shown here is derived from an EMBL/GenBank/DDBJ whole genome shotgun (WGS) entry which is preliminary data.</text>
</comment>
<proteinExistence type="predicted"/>
<protein>
    <recommendedName>
        <fullName evidence="2">Fungal-type protein kinase domain-containing protein</fullName>
    </recommendedName>
</protein>
<evidence type="ECO:0000313" key="3">
    <source>
        <dbReference type="EMBL" id="OBZ74250.1"/>
    </source>
</evidence>